<name>A0A665VUG1_ECHNA</name>
<dbReference type="Proteomes" id="UP000472264">
    <property type="component" value="Chromosome 6"/>
</dbReference>
<evidence type="ECO:0000259" key="3">
    <source>
        <dbReference type="PROSITE" id="PS51233"/>
    </source>
</evidence>
<dbReference type="Pfam" id="PF01826">
    <property type="entry name" value="TIL"/>
    <property type="match status" value="5"/>
</dbReference>
<keyword evidence="5" id="KW-1185">Reference proteome</keyword>
<evidence type="ECO:0000313" key="4">
    <source>
        <dbReference type="Ensembl" id="ENSENLP00000035300.1"/>
    </source>
</evidence>
<dbReference type="InterPro" id="IPR050780">
    <property type="entry name" value="Mucin_vWF_Thrombospondin_sf"/>
</dbReference>
<accession>A0A665VUG1</accession>
<keyword evidence="2" id="KW-0325">Glycoprotein</keyword>
<feature type="domain" description="VWFD" evidence="3">
    <location>
        <begin position="452"/>
        <end position="623"/>
    </location>
</feature>
<feature type="domain" description="VWFD" evidence="3">
    <location>
        <begin position="824"/>
        <end position="977"/>
    </location>
</feature>
<dbReference type="InterPro" id="IPR014853">
    <property type="entry name" value="VWF/SSPO/ZAN-like_Cys-rich_dom"/>
</dbReference>
<protein>
    <submittedName>
        <fullName evidence="4">Fc fragment of IgG binding protein</fullName>
    </submittedName>
</protein>
<dbReference type="Pfam" id="PF00094">
    <property type="entry name" value="VWD"/>
    <property type="match status" value="4"/>
</dbReference>
<dbReference type="GO" id="GO:0031012">
    <property type="term" value="C:extracellular matrix"/>
    <property type="evidence" value="ECO:0007669"/>
    <property type="project" value="TreeGrafter"/>
</dbReference>
<dbReference type="CDD" id="cd19941">
    <property type="entry name" value="TIL"/>
    <property type="match status" value="5"/>
</dbReference>
<reference evidence="4" key="3">
    <citation type="submission" date="2025-09" db="UniProtKB">
        <authorList>
            <consortium name="Ensembl"/>
        </authorList>
    </citation>
    <scope>IDENTIFICATION</scope>
</reference>
<gene>
    <name evidence="4" type="primary">LOC115044639</name>
</gene>
<dbReference type="Ensembl" id="ENSENLT00000036250.1">
    <property type="protein sequence ID" value="ENSENLP00000035300.1"/>
    <property type="gene ID" value="ENSENLG00000015229.1"/>
</dbReference>
<dbReference type="InterPro" id="IPR036084">
    <property type="entry name" value="Ser_inhib-like_sf"/>
</dbReference>
<proteinExistence type="predicted"/>
<evidence type="ECO:0000313" key="5">
    <source>
        <dbReference type="Proteomes" id="UP000472264"/>
    </source>
</evidence>
<reference evidence="4" key="1">
    <citation type="submission" date="2021-04" db="EMBL/GenBank/DDBJ databases">
        <authorList>
            <consortium name="Wellcome Sanger Institute Data Sharing"/>
        </authorList>
    </citation>
    <scope>NUCLEOTIDE SEQUENCE [LARGE SCALE GENOMIC DNA]</scope>
</reference>
<dbReference type="SUPFAM" id="SSF57567">
    <property type="entry name" value="Serine protease inhibitors"/>
    <property type="match status" value="5"/>
</dbReference>
<organism evidence="4 5">
    <name type="scientific">Echeneis naucrates</name>
    <name type="common">Live sharksucker</name>
    <dbReference type="NCBI Taxonomy" id="173247"/>
    <lineage>
        <taxon>Eukaryota</taxon>
        <taxon>Metazoa</taxon>
        <taxon>Chordata</taxon>
        <taxon>Craniata</taxon>
        <taxon>Vertebrata</taxon>
        <taxon>Euteleostomi</taxon>
        <taxon>Actinopterygii</taxon>
        <taxon>Neopterygii</taxon>
        <taxon>Teleostei</taxon>
        <taxon>Neoteleostei</taxon>
        <taxon>Acanthomorphata</taxon>
        <taxon>Carangaria</taxon>
        <taxon>Carangiformes</taxon>
        <taxon>Echeneidae</taxon>
        <taxon>Echeneis</taxon>
    </lineage>
</organism>
<feature type="domain" description="VWFD" evidence="3">
    <location>
        <begin position="1567"/>
        <end position="1745"/>
    </location>
</feature>
<dbReference type="InterPro" id="IPR001846">
    <property type="entry name" value="VWF_type-D"/>
</dbReference>
<dbReference type="GO" id="GO:0005615">
    <property type="term" value="C:extracellular space"/>
    <property type="evidence" value="ECO:0007669"/>
    <property type="project" value="TreeGrafter"/>
</dbReference>
<dbReference type="SMART" id="SM00832">
    <property type="entry name" value="C8"/>
    <property type="match status" value="6"/>
</dbReference>
<evidence type="ECO:0000256" key="1">
    <source>
        <dbReference type="ARBA" id="ARBA00023157"/>
    </source>
</evidence>
<dbReference type="Pfam" id="PF12714">
    <property type="entry name" value="TILa"/>
    <property type="match status" value="3"/>
</dbReference>
<dbReference type="SMART" id="SM00216">
    <property type="entry name" value="VWD"/>
    <property type="match status" value="4"/>
</dbReference>
<dbReference type="PANTHER" id="PTHR11339:SF413">
    <property type="entry name" value="TECTORIN ALPHA"/>
    <property type="match status" value="1"/>
</dbReference>
<dbReference type="Gene3D" id="2.10.25.10">
    <property type="entry name" value="Laminin"/>
    <property type="match status" value="5"/>
</dbReference>
<dbReference type="OMA" id="CPIVAAY"/>
<dbReference type="PROSITE" id="PS51233">
    <property type="entry name" value="VWFD"/>
    <property type="match status" value="4"/>
</dbReference>
<dbReference type="Pfam" id="PF08742">
    <property type="entry name" value="C8"/>
    <property type="match status" value="5"/>
</dbReference>
<feature type="domain" description="VWFD" evidence="3">
    <location>
        <begin position="1205"/>
        <end position="1369"/>
    </location>
</feature>
<dbReference type="FunFam" id="2.10.25.10:FF:000055">
    <property type="entry name" value="alpha-tectorin isoform X1"/>
    <property type="match status" value="4"/>
</dbReference>
<dbReference type="InterPro" id="IPR002919">
    <property type="entry name" value="TIL_dom"/>
</dbReference>
<dbReference type="InterPro" id="IPR025615">
    <property type="entry name" value="TILa_dom"/>
</dbReference>
<dbReference type="PANTHER" id="PTHR11339">
    <property type="entry name" value="EXTRACELLULAR MATRIX GLYCOPROTEIN RELATED"/>
    <property type="match status" value="1"/>
</dbReference>
<reference evidence="4" key="2">
    <citation type="submission" date="2025-08" db="UniProtKB">
        <authorList>
            <consortium name="Ensembl"/>
        </authorList>
    </citation>
    <scope>IDENTIFICATION</scope>
</reference>
<sequence>MSVYPCDFFFFFFSLDLSCTPNSEYHLCARQMPHCVESPSPLTSTCTEGCFCRPGFFYSGSKCVLASECGCVYDDVYHEIHESFYPDEHCRLHCVCIGPNTVECTNHTCPSGTKCAIQDGLRACQVSQPFRCTVLGGRRIRAYDGRSFDMKMGNCRYVLSQNPRSEYFIGKGAFWKSKGKRLYTHEYALLILHSGLLTHVVTDTGVVVTYGGPDIIQIVISDSHENMCGLCGNNSAVAANKFNLNSGHANVSMFVSSWSRSPGMNCSEDRDTGSVCNSTKAVDFASDGICGTLLSPAGPFSRCHSAVDPEPFFQNCVDDLCMSDGNEELFCSNLREYTFACQGAGGEVKSWRNTKCTISCPANSHFETCGTACPVTCENLFISRPCTLACVQTCECDSGYVWDGDSCVLLSQCGCIHNGLRYNSNQTFWADEGCTERCFCDPLTRQTQCHLASCSTDEYCGLQDGVRSCVQLPHQTCIYSGHHVFTFDHYTYDLYGTCQHLLLGLYEQKPGLDGVQVLVQTDGHLESELNVLINVSGVLVRLKTFSSGLHAYIYTDMGFQLSLSVEGIVSITLSNKYANATCGLCGNFNSDPADDFTANGTKGPRGSECFGAAWRRAENPWCVEGCLGGSCPKCSPGYLALFSGPEACGKILEVNGPFKHCHGKVDPSSFYKHCVSDLCLHGGLQLALCRSLAEYTAVCLSHKATVSAWRTHEFCCDYNASYASVHLCLGWQNKTIEMQLNTWGNCLCDAGLVHSGSLCVYPEDCGCFHHGEYLRAGQEVSTCEQSCLCHAGGHMTCHNVSCGEDEDCKLIKSVQGCHTKPKVAHCSVDGSHYTTFDGQAFEFHGSCNYTLVQTCSLRKRDVESVLIAAQEVLKVNCLSQVNGVYENLPFSQNNVTAREKNGWLTIQTQQSIELISDLQNHIMVKLPSNYQQITCGLCGNYNNDPTDDLQLPNGTVITDVDVFGPSWKLCGVDSSCSNECDSSCQLCQFPEPAYTSELYCGLLTNPKGPFSSCHNLVYPQKYYSLCMKNLCLANGQRRALCDALWAYEAECKEAGGMADSWTNATNSYQCPQFSHYSPCANACSSLCPEMKQAVQCPEECEEGCQCDSGHLYDGHACVPEKQCGCMQDGRRFMASESKLLQNCTVNCTCRPPLVCEQYSCPPLHSCIVLDGVVTCHRNDACESKCDESEECSLSNGVPVCKSRRGLCWAWGRQHYHTFDGLSYDFHGTCTYLLAASKALAWDLAPFSVSKYEFQGGKALSSTPVVNGQLAYIPVILLGGKVEVSYLRGNTVLKTDFGMRVVYSWSSTVVVALDEHYKGEVYGLCGNFNSDAQDEYNVTGPGSPPIKTNVELAEHYKVSDGYPHPYNCCTGCKLDEGTLLSDPVSDISTYKRQCAVVINQDGPLAHCHSHVKPHSFYYSCIVDHMLNRLSNVAVDEAVKSYSIVCEESEDDVFCPPNSHYKTCGSACPPSCEFNAPICSKICVQGCFCNPGFIRSSEGCVRPHQCGCTDFRGKYHRLNSTFWISDNCGQRCTCGPAAGEVHCHPDQCPKGMECKQLHHRSVCLPEKSKNCTIITGLHFITFDGHIFDFRDSCAYTLVQTMSNVIGLTTFSITISDASCYKRLFHSLTVTLSVYGIEVMVRKDDPEKVLVDGLFKSLPYSHQTGHISVYPTPSSLVIHTDVGLELIIYRSGTLTVILPNSYSSFVAGLCGNVNGEPHDDQVMPSDTFDQNDLGFVHSWRIQEAEACRSNCSSEQKHCHVASQRLYEGSDFCGVLLNELGPFADCASVLDPKPYFHICVADCCSFDGHYSALCNSIASFAAACQAAQLPVRHWRSDTFCGMTCPKNSHYELCGPRCPVQCAELSSPANCSGGCEEGCQCDPGYILSGGTCVLVSDCGCMHEGEYHPAGPFYAEKSCQKCNCKKEMTCSPMENCSLKGGIIFQYGVCQVFAGFGYITFDGVILPHYGACTYVVSALSSKVIHDYSLLLSFKKTSNGTFRMSKLQFHLLSLEVSVDPETLWKIQVSSAVSKNDLTELCYFQVNGEDLYDASASGLCGNFNGDKNDDLKLRNGHLTESFADLLQSWATGQLCTDICGEECHKCNLFPHESALCDVLLESHIDFKHCLNSGIERDTYRVMCVKAVCAGAGQMAACLALEAYSASCQAKGISVKPWRANTPCSNSPRECVDSASNSCPALLQPGSSAASCSEGCQCNYGRVFDGTQCVPYSQCGCALKDVYIKMGEQLYTKDCTHICWCHRVGGVICEEAVCSPGQQCALRNGSWGCYDAPEVCKLWDSLQLSTLSGQHVSLEPELSYSLMSLCDEASVQWFSLVSCHCDGSSSRPVTVIQILMHGLSLTIHEGRVKV</sequence>
<evidence type="ECO:0000256" key="2">
    <source>
        <dbReference type="ARBA" id="ARBA00023180"/>
    </source>
</evidence>
<keyword evidence="1" id="KW-1015">Disulfide bond</keyword>